<evidence type="ECO:0000256" key="2">
    <source>
        <dbReference type="ARBA" id="ARBA00022676"/>
    </source>
</evidence>
<name>A0A7L7KPP4_9MOLU</name>
<reference evidence="6 7" key="1">
    <citation type="submission" date="2020-02" db="EMBL/GenBank/DDBJ databases">
        <authorList>
            <person name="Zheng R.K."/>
            <person name="Sun C.M."/>
        </authorList>
    </citation>
    <scope>NUCLEOTIDE SEQUENCE [LARGE SCALE GENOMIC DNA]</scope>
    <source>
        <strain evidence="7">zrk13</strain>
    </source>
</reference>
<keyword evidence="4" id="KW-0472">Membrane</keyword>
<proteinExistence type="inferred from homology"/>
<dbReference type="PANTHER" id="PTHR43685">
    <property type="entry name" value="GLYCOSYLTRANSFERASE"/>
    <property type="match status" value="1"/>
</dbReference>
<dbReference type="InterPro" id="IPR001173">
    <property type="entry name" value="Glyco_trans_2-like"/>
</dbReference>
<evidence type="ECO:0000313" key="6">
    <source>
        <dbReference type="EMBL" id="QMS84535.1"/>
    </source>
</evidence>
<keyword evidence="4" id="KW-1133">Transmembrane helix</keyword>
<keyword evidence="2" id="KW-0328">Glycosyltransferase</keyword>
<dbReference type="Gene3D" id="3.90.550.10">
    <property type="entry name" value="Spore Coat Polysaccharide Biosynthesis Protein SpsA, Chain A"/>
    <property type="match status" value="1"/>
</dbReference>
<evidence type="ECO:0000256" key="1">
    <source>
        <dbReference type="ARBA" id="ARBA00006739"/>
    </source>
</evidence>
<dbReference type="InterPro" id="IPR050834">
    <property type="entry name" value="Glycosyltransf_2"/>
</dbReference>
<keyword evidence="4" id="KW-0812">Transmembrane</keyword>
<feature type="domain" description="Glycosyltransferase 2-like" evidence="5">
    <location>
        <begin position="5"/>
        <end position="168"/>
    </location>
</feature>
<protein>
    <submittedName>
        <fullName evidence="6">Glycosyltransferase</fullName>
    </submittedName>
</protein>
<dbReference type="Proteomes" id="UP000514720">
    <property type="component" value="Chromosome"/>
</dbReference>
<dbReference type="PANTHER" id="PTHR43685:SF5">
    <property type="entry name" value="GLYCOSYLTRANSFERASE EPSE-RELATED"/>
    <property type="match status" value="1"/>
</dbReference>
<dbReference type="SUPFAM" id="SSF53448">
    <property type="entry name" value="Nucleotide-diphospho-sugar transferases"/>
    <property type="match status" value="1"/>
</dbReference>
<feature type="transmembrane region" description="Helical" evidence="4">
    <location>
        <begin position="236"/>
        <end position="256"/>
    </location>
</feature>
<comment type="similarity">
    <text evidence="1">Belongs to the glycosyltransferase 2 family.</text>
</comment>
<evidence type="ECO:0000259" key="5">
    <source>
        <dbReference type="Pfam" id="PF00535"/>
    </source>
</evidence>
<sequence>MSNFSVLMSVYTKENPEYLKKSIESILNQTIKPSQIVIIKDGPLKEELNQVIDEYVYLPQLVVHQLEQNVGLGVALNVGLNLCSNEIVARMDSDDESLKNRFEMQLAYLENDKDCRICGTNVIEEYIDYDISNRIKKVPKKHEDILKYIKYRNPINHPTVMFYKSDVIEVGSYLKYPFFEDYFLWARMMVANFKFHNIQTPLVKMRVSLYSYSRRGGYKYFIQSVKLNKYMLNNKLLNLFSFLISLFISLVTRVVFTSRIRRMIYIKALRKPHNA</sequence>
<dbReference type="AlphaFoldDB" id="A0A7L7KPP4"/>
<dbReference type="EMBL" id="CP048914">
    <property type="protein sequence ID" value="QMS84535.1"/>
    <property type="molecule type" value="Genomic_DNA"/>
</dbReference>
<dbReference type="GO" id="GO:0016757">
    <property type="term" value="F:glycosyltransferase activity"/>
    <property type="evidence" value="ECO:0007669"/>
    <property type="project" value="UniProtKB-KW"/>
</dbReference>
<dbReference type="KEGG" id="xcl:G4Z02_01825"/>
<keyword evidence="7" id="KW-1185">Reference proteome</keyword>
<gene>
    <name evidence="6" type="ORF">G4Z02_01825</name>
</gene>
<evidence type="ECO:0000256" key="3">
    <source>
        <dbReference type="ARBA" id="ARBA00022679"/>
    </source>
</evidence>
<dbReference type="RefSeq" id="WP_258878150.1">
    <property type="nucleotide sequence ID" value="NZ_CP048914.1"/>
</dbReference>
<keyword evidence="3 6" id="KW-0808">Transferase</keyword>
<evidence type="ECO:0000313" key="7">
    <source>
        <dbReference type="Proteomes" id="UP000514720"/>
    </source>
</evidence>
<evidence type="ECO:0000256" key="4">
    <source>
        <dbReference type="SAM" id="Phobius"/>
    </source>
</evidence>
<dbReference type="Pfam" id="PF00535">
    <property type="entry name" value="Glycos_transf_2"/>
    <property type="match status" value="1"/>
</dbReference>
<organism evidence="6 7">
    <name type="scientific">Candidatus Xianfuyuplasma coldseepsis</name>
    <dbReference type="NCBI Taxonomy" id="2782163"/>
    <lineage>
        <taxon>Bacteria</taxon>
        <taxon>Bacillati</taxon>
        <taxon>Mycoplasmatota</taxon>
        <taxon>Mollicutes</taxon>
        <taxon>Candidatus Izemoplasmatales</taxon>
        <taxon>Candidatus Izemoplasmataceae</taxon>
        <taxon>Candidatus Xianfuyuplasma</taxon>
    </lineage>
</organism>
<dbReference type="InterPro" id="IPR029044">
    <property type="entry name" value="Nucleotide-diphossugar_trans"/>
</dbReference>
<accession>A0A7L7KPP4</accession>